<organism evidence="1 2">
    <name type="scientific">Linderina macrospora</name>
    <dbReference type="NCBI Taxonomy" id="4868"/>
    <lineage>
        <taxon>Eukaryota</taxon>
        <taxon>Fungi</taxon>
        <taxon>Fungi incertae sedis</taxon>
        <taxon>Zoopagomycota</taxon>
        <taxon>Kickxellomycotina</taxon>
        <taxon>Kickxellomycetes</taxon>
        <taxon>Kickxellales</taxon>
        <taxon>Kickxellaceae</taxon>
        <taxon>Linderina</taxon>
    </lineage>
</organism>
<proteinExistence type="predicted"/>
<feature type="non-terminal residue" evidence="1">
    <location>
        <position position="288"/>
    </location>
</feature>
<evidence type="ECO:0000313" key="1">
    <source>
        <dbReference type="EMBL" id="KAJ1933168.1"/>
    </source>
</evidence>
<sequence>MQRSAHPGDPWSGHIGFPGGKREETDTDDKMTAIRETREELGLELEDADRFVYLGELDTCNAYMWFNLQTLMVVTPHVFLQVVKETPDLQLSGEVASAHWVDLEQLLVRVQNPCTAFSKTYRSIPLDMAARLFPRQAKTKPFWFRAVQKLVGTVHYTVLPLGFERQFSVVRANNHGEVNARYQGVRFASESELFLWGISLEITSNLVDMMLPVDPTDIGGYVSVASPWPQFQAAVWKDVNWVANAVHAYMWGPHRRRPYTVGGLNFFRAHVYVLRATVVPSMVAKIWL</sequence>
<gene>
    <name evidence="1" type="ORF">FBU59_006121</name>
</gene>
<keyword evidence="2" id="KW-1185">Reference proteome</keyword>
<dbReference type="EMBL" id="JANBPW010005188">
    <property type="protein sequence ID" value="KAJ1933168.1"/>
    <property type="molecule type" value="Genomic_DNA"/>
</dbReference>
<dbReference type="Proteomes" id="UP001150603">
    <property type="component" value="Unassembled WGS sequence"/>
</dbReference>
<protein>
    <submittedName>
        <fullName evidence="1">Uncharacterized protein</fullName>
    </submittedName>
</protein>
<comment type="caution">
    <text evidence="1">The sequence shown here is derived from an EMBL/GenBank/DDBJ whole genome shotgun (WGS) entry which is preliminary data.</text>
</comment>
<evidence type="ECO:0000313" key="2">
    <source>
        <dbReference type="Proteomes" id="UP001150603"/>
    </source>
</evidence>
<name>A0ACC1J104_9FUNG</name>
<reference evidence="1" key="1">
    <citation type="submission" date="2022-07" db="EMBL/GenBank/DDBJ databases">
        <title>Phylogenomic reconstructions and comparative analyses of Kickxellomycotina fungi.</title>
        <authorList>
            <person name="Reynolds N.K."/>
            <person name="Stajich J.E."/>
            <person name="Barry K."/>
            <person name="Grigoriev I.V."/>
            <person name="Crous P."/>
            <person name="Smith M.E."/>
        </authorList>
    </citation>
    <scope>NUCLEOTIDE SEQUENCE</scope>
    <source>
        <strain evidence="1">NRRL 5244</strain>
    </source>
</reference>
<accession>A0ACC1J104</accession>